<evidence type="ECO:0000259" key="5">
    <source>
        <dbReference type="PROSITE" id="PS51192"/>
    </source>
</evidence>
<dbReference type="KEGG" id="dtl:H8F01_00430"/>
<reference evidence="7 8" key="1">
    <citation type="submission" date="2020-08" db="EMBL/GenBank/DDBJ databases">
        <title>Dyella sp. G9 isolated from forest soil.</title>
        <authorList>
            <person name="Fu J."/>
            <person name="Qiu L."/>
        </authorList>
    </citation>
    <scope>NUCLEOTIDE SEQUENCE [LARGE SCALE GENOMIC DNA]</scope>
    <source>
        <strain evidence="7 8">G9</strain>
    </source>
</reference>
<dbReference type="EMBL" id="CP060412">
    <property type="protein sequence ID" value="QNK01681.1"/>
    <property type="molecule type" value="Genomic_DNA"/>
</dbReference>
<evidence type="ECO:0000313" key="8">
    <source>
        <dbReference type="Proteomes" id="UP000515873"/>
    </source>
</evidence>
<dbReference type="PROSITE" id="PS51192">
    <property type="entry name" value="HELICASE_ATP_BIND_1"/>
    <property type="match status" value="1"/>
</dbReference>
<dbReference type="GO" id="GO:0003677">
    <property type="term" value="F:DNA binding"/>
    <property type="evidence" value="ECO:0007669"/>
    <property type="project" value="InterPro"/>
</dbReference>
<keyword evidence="8" id="KW-1185">Reference proteome</keyword>
<evidence type="ECO:0000256" key="2">
    <source>
        <dbReference type="ARBA" id="ARBA00022801"/>
    </source>
</evidence>
<evidence type="ECO:0000259" key="6">
    <source>
        <dbReference type="PROSITE" id="PS51194"/>
    </source>
</evidence>
<dbReference type="Gene3D" id="3.40.50.300">
    <property type="entry name" value="P-loop containing nucleotide triphosphate hydrolases"/>
    <property type="match status" value="2"/>
</dbReference>
<gene>
    <name evidence="7" type="ORF">H8F01_00430</name>
</gene>
<dbReference type="InterPro" id="IPR014001">
    <property type="entry name" value="Helicase_ATP-bd"/>
</dbReference>
<dbReference type="Gene3D" id="3.30.780.20">
    <property type="match status" value="1"/>
</dbReference>
<organism evidence="7 8">
    <name type="scientific">Dyella telluris</name>
    <dbReference type="NCBI Taxonomy" id="2763498"/>
    <lineage>
        <taxon>Bacteria</taxon>
        <taxon>Pseudomonadati</taxon>
        <taxon>Pseudomonadota</taxon>
        <taxon>Gammaproteobacteria</taxon>
        <taxon>Lysobacterales</taxon>
        <taxon>Rhodanobacteraceae</taxon>
        <taxon>Dyella</taxon>
    </lineage>
</organism>
<dbReference type="SMART" id="SM00490">
    <property type="entry name" value="HELICc"/>
    <property type="match status" value="1"/>
</dbReference>
<dbReference type="Pfam" id="PF04851">
    <property type="entry name" value="ResIII"/>
    <property type="match status" value="1"/>
</dbReference>
<dbReference type="PROSITE" id="PS51194">
    <property type="entry name" value="HELICASE_CTER"/>
    <property type="match status" value="1"/>
</dbReference>
<keyword evidence="2" id="KW-0378">Hydrolase</keyword>
<dbReference type="InterPro" id="IPR049430">
    <property type="entry name" value="UvsW_N_sf"/>
</dbReference>
<dbReference type="GO" id="GO:0004386">
    <property type="term" value="F:helicase activity"/>
    <property type="evidence" value="ECO:0007669"/>
    <property type="project" value="UniProtKB-KW"/>
</dbReference>
<evidence type="ECO:0000256" key="1">
    <source>
        <dbReference type="ARBA" id="ARBA00022741"/>
    </source>
</evidence>
<proteinExistence type="predicted"/>
<protein>
    <submittedName>
        <fullName evidence="7">DEAD/DEAH box helicase</fullName>
    </submittedName>
</protein>
<keyword evidence="3 7" id="KW-0347">Helicase</keyword>
<dbReference type="PANTHER" id="PTHR11274">
    <property type="entry name" value="RAD25/XP-B DNA REPAIR HELICASE"/>
    <property type="match status" value="1"/>
</dbReference>
<dbReference type="InterPro" id="IPR027417">
    <property type="entry name" value="P-loop_NTPase"/>
</dbReference>
<name>A0A7G8Q4H3_9GAMM</name>
<dbReference type="Proteomes" id="UP000515873">
    <property type="component" value="Chromosome"/>
</dbReference>
<evidence type="ECO:0000313" key="7">
    <source>
        <dbReference type="EMBL" id="QNK01681.1"/>
    </source>
</evidence>
<dbReference type="Pfam" id="PF00271">
    <property type="entry name" value="Helicase_C"/>
    <property type="match status" value="1"/>
</dbReference>
<dbReference type="SUPFAM" id="SSF52540">
    <property type="entry name" value="P-loop containing nucleoside triphosphate hydrolases"/>
    <property type="match status" value="1"/>
</dbReference>
<feature type="domain" description="Helicase C-terminal" evidence="6">
    <location>
        <begin position="343"/>
        <end position="488"/>
    </location>
</feature>
<dbReference type="SMART" id="SM00487">
    <property type="entry name" value="DEXDc"/>
    <property type="match status" value="1"/>
</dbReference>
<dbReference type="PANTHER" id="PTHR11274:SF0">
    <property type="entry name" value="GENERAL TRANSCRIPTION AND DNA REPAIR FACTOR IIH HELICASE SUBUNIT XPB"/>
    <property type="match status" value="1"/>
</dbReference>
<dbReference type="InterPro" id="IPR006935">
    <property type="entry name" value="Helicase/UvrB_N"/>
</dbReference>
<keyword evidence="1" id="KW-0547">Nucleotide-binding</keyword>
<keyword evidence="4" id="KW-0067">ATP-binding</keyword>
<dbReference type="GO" id="GO:0005524">
    <property type="term" value="F:ATP binding"/>
    <property type="evidence" value="ECO:0007669"/>
    <property type="project" value="UniProtKB-KW"/>
</dbReference>
<dbReference type="InterPro" id="IPR050615">
    <property type="entry name" value="ATP-dep_DNA_Helicase"/>
</dbReference>
<sequence>MNVKIAMNAVVAKLITDDRELKLAVSDLLSYNVAGAEHSQSFQTGGWSGRSTLFSYGTSTFPAGLVSMVYTWLKQKGYNPQLIRKPAPEPLGKPEPIVNEFGKSEAYDYQYEAVRQLIRHRAIIAQVATGGGKSNIASIAVGWIKRPTLFLTTRKVLMHQMKRTFQKSLKWRARNGEPEMAGVKVGVMGDSEFNPRKHINVGMVQTIMAKLTSDDPKVVAQMKAILAMFEFVILEEAHESSGGGYYEIMGNCTNAHYRLALTATPFMREDEEANMRLMACSGPIAIHITEKMLIDRGVLARPEFKFITPPQSQKVRRNSDWQRSYNYGIVNNEARNGIIIAESTRAARNSLSVMILVQRQEHGNNLEAQLKEAGVRARFIFGKSEQDERDEALASLMSGELQVLIGSTILDVGVDVPAVGMVILAGGGKAEVALRQRIGRGLRKKPAGMPNVAYIIDFMDAINKHLVGHAAQRRQIIESTPGFAENILPSGRDFSFTYKLK</sequence>
<dbReference type="GO" id="GO:0016787">
    <property type="term" value="F:hydrolase activity"/>
    <property type="evidence" value="ECO:0007669"/>
    <property type="project" value="UniProtKB-KW"/>
</dbReference>
<evidence type="ECO:0000256" key="3">
    <source>
        <dbReference type="ARBA" id="ARBA00022806"/>
    </source>
</evidence>
<dbReference type="AlphaFoldDB" id="A0A7G8Q4H3"/>
<evidence type="ECO:0000256" key="4">
    <source>
        <dbReference type="ARBA" id="ARBA00022840"/>
    </source>
</evidence>
<dbReference type="InterPro" id="IPR001650">
    <property type="entry name" value="Helicase_C-like"/>
</dbReference>
<dbReference type="RefSeq" id="WP_187057140.1">
    <property type="nucleotide sequence ID" value="NZ_CP060412.1"/>
</dbReference>
<feature type="domain" description="Helicase ATP-binding" evidence="5">
    <location>
        <begin position="114"/>
        <end position="283"/>
    </location>
</feature>
<accession>A0A7G8Q4H3</accession>